<protein>
    <submittedName>
        <fullName evidence="1">Uncharacterized protein</fullName>
    </submittedName>
</protein>
<name>A0ABV6QCR5_9ACTN</name>
<proteinExistence type="predicted"/>
<accession>A0ABV6QCR5</accession>
<dbReference type="EMBL" id="JBHLTC010000001">
    <property type="protein sequence ID" value="MFC0622429.1"/>
    <property type="molecule type" value="Genomic_DNA"/>
</dbReference>
<dbReference type="RefSeq" id="WP_380043065.1">
    <property type="nucleotide sequence ID" value="NZ_JBHLTC010000001.1"/>
</dbReference>
<gene>
    <name evidence="1" type="ORF">ACFFGN_00015</name>
</gene>
<evidence type="ECO:0000313" key="2">
    <source>
        <dbReference type="Proteomes" id="UP001589890"/>
    </source>
</evidence>
<comment type="caution">
    <text evidence="1">The sequence shown here is derived from an EMBL/GenBank/DDBJ whole genome shotgun (WGS) entry which is preliminary data.</text>
</comment>
<reference evidence="1 2" key="1">
    <citation type="submission" date="2024-09" db="EMBL/GenBank/DDBJ databases">
        <authorList>
            <person name="Sun Q."/>
            <person name="Mori K."/>
        </authorList>
    </citation>
    <scope>NUCLEOTIDE SEQUENCE [LARGE SCALE GENOMIC DNA]</scope>
    <source>
        <strain evidence="1 2">CGMCC 1.15906</strain>
    </source>
</reference>
<sequence>MITSTSTDEVGDEIDRIKSLVNRAEALLDQLTEASPHSQWAMATFSRHRVSELLGTEPFEPVDGPLEGDSAQLYEEAAVAVENLEVHQDQMAWALALSDALRTVVHDIRIIQDATRHV</sequence>
<evidence type="ECO:0000313" key="1">
    <source>
        <dbReference type="EMBL" id="MFC0622429.1"/>
    </source>
</evidence>
<organism evidence="1 2">
    <name type="scientific">Kribbella deserti</name>
    <dbReference type="NCBI Taxonomy" id="1926257"/>
    <lineage>
        <taxon>Bacteria</taxon>
        <taxon>Bacillati</taxon>
        <taxon>Actinomycetota</taxon>
        <taxon>Actinomycetes</taxon>
        <taxon>Propionibacteriales</taxon>
        <taxon>Kribbellaceae</taxon>
        <taxon>Kribbella</taxon>
    </lineage>
</organism>
<dbReference type="Proteomes" id="UP001589890">
    <property type="component" value="Unassembled WGS sequence"/>
</dbReference>
<keyword evidence="2" id="KW-1185">Reference proteome</keyword>